<dbReference type="STRING" id="457427.SSOG_07401"/>
<dbReference type="AlphaFoldDB" id="D9WKJ7"/>
<reference evidence="1 2" key="1">
    <citation type="submission" date="2009-02" db="EMBL/GenBank/DDBJ databases">
        <title>Annotation of Streptomyces hygroscopicus strain ATCC 53653.</title>
        <authorList>
            <consortium name="The Broad Institute Genome Sequencing Platform"/>
            <consortium name="Broad Institute Microbial Sequencing Center"/>
            <person name="Fischbach M."/>
            <person name="Godfrey P."/>
            <person name="Ward D."/>
            <person name="Young S."/>
            <person name="Zeng Q."/>
            <person name="Koehrsen M."/>
            <person name="Alvarado L."/>
            <person name="Berlin A.M."/>
            <person name="Bochicchio J."/>
            <person name="Borenstein D."/>
            <person name="Chapman S.B."/>
            <person name="Chen Z."/>
            <person name="Engels R."/>
            <person name="Freedman E."/>
            <person name="Gellesch M."/>
            <person name="Goldberg J."/>
            <person name="Griggs A."/>
            <person name="Gujja S."/>
            <person name="Heilman E.R."/>
            <person name="Heiman D.I."/>
            <person name="Hepburn T.A."/>
            <person name="Howarth C."/>
            <person name="Jen D."/>
            <person name="Larson L."/>
            <person name="Lewis B."/>
            <person name="Mehta T."/>
            <person name="Park D."/>
            <person name="Pearson M."/>
            <person name="Richards J."/>
            <person name="Roberts A."/>
            <person name="Saif S."/>
            <person name="Shea T.D."/>
            <person name="Shenoy N."/>
            <person name="Sisk P."/>
            <person name="Stolte C."/>
            <person name="Sykes S.N."/>
            <person name="Thomson T."/>
            <person name="Walk T."/>
            <person name="White J."/>
            <person name="Yandava C."/>
            <person name="Straight P."/>
            <person name="Clardy J."/>
            <person name="Hung D."/>
            <person name="Kolter R."/>
            <person name="Mekalanos J."/>
            <person name="Walker S."/>
            <person name="Walsh C.T."/>
            <person name="Wieland-Brown L.C."/>
            <person name="Haas B."/>
            <person name="Nusbaum C."/>
            <person name="Birren B."/>
        </authorList>
    </citation>
    <scope>NUCLEOTIDE SEQUENCE [LARGE SCALE GENOMIC DNA]</scope>
    <source>
        <strain evidence="1 2">ATCC 53653</strain>
    </source>
</reference>
<evidence type="ECO:0000313" key="2">
    <source>
        <dbReference type="Proteomes" id="UP000003963"/>
    </source>
</evidence>
<accession>D9WKJ7</accession>
<dbReference type="HOGENOM" id="CLU_2865902_0_0_11"/>
<evidence type="ECO:0000313" key="1">
    <source>
        <dbReference type="EMBL" id="EFL27687.1"/>
    </source>
</evidence>
<name>D9WKJ7_9ACTN</name>
<gene>
    <name evidence="1" type="ORF">SSOG_07401</name>
</gene>
<dbReference type="EMBL" id="GG657754">
    <property type="protein sequence ID" value="EFL27687.1"/>
    <property type="molecule type" value="Genomic_DNA"/>
</dbReference>
<dbReference type="Proteomes" id="UP000003963">
    <property type="component" value="Unassembled WGS sequence"/>
</dbReference>
<protein>
    <submittedName>
        <fullName evidence="1">Uncharacterized protein</fullName>
    </submittedName>
</protein>
<sequence length="64" mass="7192">MFRELLAVLRKRPPGAERFRFQVPQPLVMRRGLIHQAHHPDRDVAYVTGLVAGVTCGGRVAQSE</sequence>
<keyword evidence="2" id="KW-1185">Reference proteome</keyword>
<organism evidence="1 2">
    <name type="scientific">Streptomyces himastatinicus ATCC 53653</name>
    <dbReference type="NCBI Taxonomy" id="457427"/>
    <lineage>
        <taxon>Bacteria</taxon>
        <taxon>Bacillati</taxon>
        <taxon>Actinomycetota</taxon>
        <taxon>Actinomycetes</taxon>
        <taxon>Kitasatosporales</taxon>
        <taxon>Streptomycetaceae</taxon>
        <taxon>Streptomyces</taxon>
        <taxon>Streptomyces violaceusniger group</taxon>
    </lineage>
</organism>
<proteinExistence type="predicted"/>